<keyword evidence="2" id="KW-1185">Reference proteome</keyword>
<protein>
    <submittedName>
        <fullName evidence="1">Uncharacterized protein</fullName>
    </submittedName>
</protein>
<evidence type="ECO:0000313" key="1">
    <source>
        <dbReference type="EMBL" id="QDL52946.1"/>
    </source>
</evidence>
<dbReference type="Pfam" id="PF24716">
    <property type="entry name" value="WapI"/>
    <property type="match status" value="1"/>
</dbReference>
<accession>A0A515EJW8</accession>
<dbReference type="RefSeq" id="WP_142808399.1">
    <property type="nucleotide sequence ID" value="NZ_CP036282.1"/>
</dbReference>
<dbReference type="InterPro" id="IPR056510">
    <property type="entry name" value="WapI"/>
</dbReference>
<name>A0A515EJW8_9BURK</name>
<gene>
    <name evidence="1" type="ORF">EXZ61_01470</name>
</gene>
<dbReference type="KEGG" id="rhg:EXZ61_01470"/>
<evidence type="ECO:0000313" key="2">
    <source>
        <dbReference type="Proteomes" id="UP000317365"/>
    </source>
</evidence>
<dbReference type="EMBL" id="CP036282">
    <property type="protein sequence ID" value="QDL52946.1"/>
    <property type="molecule type" value="Genomic_DNA"/>
</dbReference>
<organism evidence="1 2">
    <name type="scientific">Rhodoferax aquaticus</name>
    <dbReference type="NCBI Taxonomy" id="2527691"/>
    <lineage>
        <taxon>Bacteria</taxon>
        <taxon>Pseudomonadati</taxon>
        <taxon>Pseudomonadota</taxon>
        <taxon>Betaproteobacteria</taxon>
        <taxon>Burkholderiales</taxon>
        <taxon>Comamonadaceae</taxon>
        <taxon>Rhodoferax</taxon>
    </lineage>
</organism>
<reference evidence="2" key="2">
    <citation type="journal article" date="2020" name="Int. J. Syst. Evol. Microbiol.">
        <title>Genomic insights into a novel species Rhodoferax aquaticus sp. nov., isolated from freshwater.</title>
        <authorList>
            <person name="Li T."/>
            <person name="Zhuo Y."/>
            <person name="Jin C.Z."/>
            <person name="Wu X."/>
            <person name="Ko S.R."/>
            <person name="Jin F.J."/>
            <person name="Ahn C.Y."/>
            <person name="Oh H.M."/>
            <person name="Lee H.G."/>
            <person name="Jin L."/>
        </authorList>
    </citation>
    <scope>NUCLEOTIDE SEQUENCE [LARGE SCALE GENOMIC DNA]</scope>
    <source>
        <strain evidence="2">Gr-4</strain>
    </source>
</reference>
<sequence length="135" mass="15022">MSVVYFGTKTEYVKITLPGSYCEQGWAQAEVEIAVHCFNASIRPLLDVEDMVPFTTQLRTLYETLKGEATLSPRDEQFTLKFVGTAGGHIEVRGVAWSEATFGNKLLFDLGLDQTFLPAPLRVLEALLPSEKHDV</sequence>
<dbReference type="AlphaFoldDB" id="A0A515EJW8"/>
<dbReference type="Proteomes" id="UP000317365">
    <property type="component" value="Chromosome"/>
</dbReference>
<proteinExistence type="predicted"/>
<reference evidence="2" key="1">
    <citation type="submission" date="2019-02" db="EMBL/GenBank/DDBJ databases">
        <title>Complete genome sequence of Rhodoferax sp. Gr-4.</title>
        <authorList>
            <person name="Jin L."/>
        </authorList>
    </citation>
    <scope>NUCLEOTIDE SEQUENCE [LARGE SCALE GENOMIC DNA]</scope>
    <source>
        <strain evidence="2">Gr-4</strain>
    </source>
</reference>